<dbReference type="HOGENOM" id="CLU_007115_3_0_1"/>
<dbReference type="OrthoDB" id="343623at2759"/>
<evidence type="ECO:0000256" key="7">
    <source>
        <dbReference type="SAM" id="MobiDB-lite"/>
    </source>
</evidence>
<dbReference type="GO" id="GO:0005664">
    <property type="term" value="C:nuclear origin of replication recognition complex"/>
    <property type="evidence" value="ECO:0007669"/>
    <property type="project" value="TreeGrafter"/>
</dbReference>
<dbReference type="InterPro" id="IPR041664">
    <property type="entry name" value="AAA_16"/>
</dbReference>
<dbReference type="PhylomeDB" id="B8M8W2"/>
<dbReference type="OMA" id="MWRQLGR"/>
<evidence type="ECO:0000256" key="6">
    <source>
        <dbReference type="ARBA" id="ARBA00023242"/>
    </source>
</evidence>
<keyword evidence="6" id="KW-0539">Nucleus</keyword>
<name>B8M8W2_TALSN</name>
<keyword evidence="4" id="KW-0235">DNA replication</keyword>
<comment type="similarity">
    <text evidence="2">Belongs to the ORC4 family.</text>
</comment>
<dbReference type="STRING" id="441959.B8M8W2"/>
<feature type="domain" description="AAA+ ATPase" evidence="8">
    <location>
        <begin position="277"/>
        <end position="449"/>
    </location>
</feature>
<dbReference type="VEuPathDB" id="FungiDB:TSTA_038320"/>
<dbReference type="GeneID" id="8107874"/>
<dbReference type="InterPro" id="IPR032705">
    <property type="entry name" value="ORC4_C"/>
</dbReference>
<reference evidence="10" key="1">
    <citation type="journal article" date="2015" name="Genome Announc.">
        <title>Genome sequence of the AIDS-associated pathogen Penicillium marneffei (ATCC18224) and its near taxonomic relative Talaromyces stipitatus (ATCC10500).</title>
        <authorList>
            <person name="Nierman W.C."/>
            <person name="Fedorova-Abrams N.D."/>
            <person name="Andrianopoulos A."/>
        </authorList>
    </citation>
    <scope>NUCLEOTIDE SEQUENCE [LARGE SCALE GENOMIC DNA]</scope>
    <source>
        <strain evidence="10">ATCC 10500 / CBS 375.48 / QM 6759 / NRRL 1006</strain>
    </source>
</reference>
<dbReference type="AlphaFoldDB" id="B8M8W2"/>
<dbReference type="EMBL" id="EQ962654">
    <property type="protein sequence ID" value="EED20625.1"/>
    <property type="molecule type" value="Genomic_DNA"/>
</dbReference>
<sequence length="702" mass="77143">MESRSAKRRRVSGVPDEDGDIEIPEIPPSAHYEDESTEMDIDDPEVDAALAATPSKSSRRKSTKPVAVEDNDTSSRSVRASGRQRKAPVRYEDEIQNVETPRRSRLSAVTPSKTTVSVNGSHKGRKKAEIETAESKSRSPDVDIPLSRRKGTRLSTKRESQNESDNSSDSDKEDTDTELGMMNGGLDDSYDPVASHLQEDLLQGVDATEETSQLNPLPEYAETFKSVCESEFRHEIGLLSKFVLEKLTGKRLSSLKGLDAEYQKVYQLVEQTVTAGEGNSMLLMGSRGSGKTTMVESIISSLTKQHKDDFHVVRLNGFFHTDDRLALREIWRQLGREMDTEDEASKINSYADTMATLLALLSHPEELLSSSENTNGITTAKSVVIILDEFDLFATHPRQTLLYNLFDIAQARKAPLAVLGLTTKVDVTETLEKRVKSRFSHRYVYLPLARSFEAFSDACLSTLSVEAGEVEASHISVSKTGKFPQLLDAWNAYLKSLWEDKDFETHLQRIYHQTKSVKEFYSSALLPISNLYHSTSSVESGHTINLEIPTPESFTAQTLTCPDPGPLPFPSSMTGSTSATSLPLSLLLAATRLTALYDPGSDIANSQSLALSFPAAYAEYVRLLTSAKATASAQGAAATGGRVWGRDVSREAWEKLVNWGLVVPLGSGNGTTDGTMFRVEISFEEVADMVGGGGSLGKWWRD</sequence>
<proteinExistence type="inferred from homology"/>
<organism evidence="9 10">
    <name type="scientific">Talaromyces stipitatus (strain ATCC 10500 / CBS 375.48 / QM 6759 / NRRL 1006)</name>
    <name type="common">Penicillium stipitatum</name>
    <dbReference type="NCBI Taxonomy" id="441959"/>
    <lineage>
        <taxon>Eukaryota</taxon>
        <taxon>Fungi</taxon>
        <taxon>Dikarya</taxon>
        <taxon>Ascomycota</taxon>
        <taxon>Pezizomycotina</taxon>
        <taxon>Eurotiomycetes</taxon>
        <taxon>Eurotiomycetidae</taxon>
        <taxon>Eurotiales</taxon>
        <taxon>Trichocomaceae</taxon>
        <taxon>Talaromyces</taxon>
        <taxon>Talaromyces sect. Talaromyces</taxon>
    </lineage>
</organism>
<dbReference type="InterPro" id="IPR016527">
    <property type="entry name" value="ORC4"/>
</dbReference>
<evidence type="ECO:0000256" key="2">
    <source>
        <dbReference type="ARBA" id="ARBA00005334"/>
    </source>
</evidence>
<dbReference type="GO" id="GO:0003688">
    <property type="term" value="F:DNA replication origin binding"/>
    <property type="evidence" value="ECO:0007669"/>
    <property type="project" value="TreeGrafter"/>
</dbReference>
<protein>
    <recommendedName>
        <fullName evidence="3">Origin recognition complex subunit 4</fullName>
    </recommendedName>
</protein>
<evidence type="ECO:0000313" key="10">
    <source>
        <dbReference type="Proteomes" id="UP000001745"/>
    </source>
</evidence>
<dbReference type="PANTHER" id="PTHR12087">
    <property type="entry name" value="ORIGIN RECOGNITION COMPLEX SUBUNIT 4"/>
    <property type="match status" value="1"/>
</dbReference>
<evidence type="ECO:0000256" key="1">
    <source>
        <dbReference type="ARBA" id="ARBA00004123"/>
    </source>
</evidence>
<feature type="compositionally biased region" description="Acidic residues" evidence="7">
    <location>
        <begin position="166"/>
        <end position="177"/>
    </location>
</feature>
<dbReference type="SMART" id="SM00382">
    <property type="entry name" value="AAA"/>
    <property type="match status" value="1"/>
</dbReference>
<evidence type="ECO:0000256" key="4">
    <source>
        <dbReference type="ARBA" id="ARBA00022705"/>
    </source>
</evidence>
<comment type="subcellular location">
    <subcellularLocation>
        <location evidence="1">Nucleus</location>
    </subcellularLocation>
</comment>
<gene>
    <name evidence="9" type="ORF">TSTA_038320</name>
</gene>
<feature type="region of interest" description="Disordered" evidence="7">
    <location>
        <begin position="1"/>
        <end position="179"/>
    </location>
</feature>
<accession>B8M8W2</accession>
<keyword evidence="10" id="KW-1185">Reference proteome</keyword>
<evidence type="ECO:0000313" key="9">
    <source>
        <dbReference type="EMBL" id="EED20625.1"/>
    </source>
</evidence>
<dbReference type="GO" id="GO:0006270">
    <property type="term" value="P:DNA replication initiation"/>
    <property type="evidence" value="ECO:0007669"/>
    <property type="project" value="TreeGrafter"/>
</dbReference>
<evidence type="ECO:0000256" key="3">
    <source>
        <dbReference type="ARBA" id="ARBA00019083"/>
    </source>
</evidence>
<keyword evidence="5" id="KW-0238">DNA-binding</keyword>
<feature type="compositionally biased region" description="Basic residues" evidence="7">
    <location>
        <begin position="1"/>
        <end position="11"/>
    </location>
</feature>
<dbReference type="eggNOG" id="KOG2228">
    <property type="taxonomic scope" value="Eukaryota"/>
</dbReference>
<dbReference type="FunCoup" id="B8M8W2">
    <property type="interactions" value="716"/>
</dbReference>
<dbReference type="PANTHER" id="PTHR12087:SF0">
    <property type="entry name" value="ORIGIN RECOGNITION COMPLEX SUBUNIT 4"/>
    <property type="match status" value="1"/>
</dbReference>
<dbReference type="SUPFAM" id="SSF52540">
    <property type="entry name" value="P-loop containing nucleoside triphosphate hydrolases"/>
    <property type="match status" value="1"/>
</dbReference>
<feature type="compositionally biased region" description="Acidic residues" evidence="7">
    <location>
        <begin position="35"/>
        <end position="46"/>
    </location>
</feature>
<feature type="compositionally biased region" description="Polar residues" evidence="7">
    <location>
        <begin position="107"/>
        <end position="120"/>
    </location>
</feature>
<evidence type="ECO:0000259" key="8">
    <source>
        <dbReference type="SMART" id="SM00382"/>
    </source>
</evidence>
<dbReference type="RefSeq" id="XP_002481059.1">
    <property type="nucleotide sequence ID" value="XM_002481014.1"/>
</dbReference>
<dbReference type="InParanoid" id="B8M8W2"/>
<dbReference type="Pfam" id="PF13191">
    <property type="entry name" value="AAA_16"/>
    <property type="match status" value="1"/>
</dbReference>
<dbReference type="InterPro" id="IPR003593">
    <property type="entry name" value="AAA+_ATPase"/>
</dbReference>
<dbReference type="InterPro" id="IPR027417">
    <property type="entry name" value="P-loop_NTPase"/>
</dbReference>
<dbReference type="Pfam" id="PF14629">
    <property type="entry name" value="ORC4_C"/>
    <property type="match status" value="1"/>
</dbReference>
<feature type="compositionally biased region" description="Basic and acidic residues" evidence="7">
    <location>
        <begin position="127"/>
        <end position="141"/>
    </location>
</feature>
<evidence type="ECO:0000256" key="5">
    <source>
        <dbReference type="ARBA" id="ARBA00023125"/>
    </source>
</evidence>
<dbReference type="Gene3D" id="3.40.50.300">
    <property type="entry name" value="P-loop containing nucleotide triphosphate hydrolases"/>
    <property type="match status" value="1"/>
</dbReference>
<dbReference type="FunFam" id="3.40.50.300:FF:001597">
    <property type="entry name" value="Origin recognition complex subunit Orc4"/>
    <property type="match status" value="1"/>
</dbReference>
<dbReference type="CDD" id="cd00009">
    <property type="entry name" value="AAA"/>
    <property type="match status" value="1"/>
</dbReference>
<dbReference type="Proteomes" id="UP000001745">
    <property type="component" value="Unassembled WGS sequence"/>
</dbReference>